<reference evidence="1" key="1">
    <citation type="submission" date="2014-09" db="EMBL/GenBank/DDBJ databases">
        <authorList>
            <person name="Magalhaes I.L.F."/>
            <person name="Oliveira U."/>
            <person name="Santos F.R."/>
            <person name="Vidigal T.H.D.A."/>
            <person name="Brescovit A.D."/>
            <person name="Santos A.J."/>
        </authorList>
    </citation>
    <scope>NUCLEOTIDE SEQUENCE</scope>
    <source>
        <tissue evidence="1">Shoot tissue taken approximately 20 cm above the soil surface</tissue>
    </source>
</reference>
<evidence type="ECO:0000313" key="1">
    <source>
        <dbReference type="EMBL" id="JAE11603.1"/>
    </source>
</evidence>
<protein>
    <submittedName>
        <fullName evidence="1">Uncharacterized protein</fullName>
    </submittedName>
</protein>
<accession>A0A0A9FTI8</accession>
<proteinExistence type="predicted"/>
<sequence length="40" mass="4413">MVSPLVNLIPGLTGLPCKCQRWKSKYSMFYLVSGASLPVQ</sequence>
<reference evidence="1" key="2">
    <citation type="journal article" date="2015" name="Data Brief">
        <title>Shoot transcriptome of the giant reed, Arundo donax.</title>
        <authorList>
            <person name="Barrero R.A."/>
            <person name="Guerrero F.D."/>
            <person name="Moolhuijzen P."/>
            <person name="Goolsby J.A."/>
            <person name="Tidwell J."/>
            <person name="Bellgard S.E."/>
            <person name="Bellgard M.I."/>
        </authorList>
    </citation>
    <scope>NUCLEOTIDE SEQUENCE</scope>
    <source>
        <tissue evidence="1">Shoot tissue taken approximately 20 cm above the soil surface</tissue>
    </source>
</reference>
<dbReference type="EMBL" id="GBRH01186293">
    <property type="protein sequence ID" value="JAE11603.1"/>
    <property type="molecule type" value="Transcribed_RNA"/>
</dbReference>
<organism evidence="1">
    <name type="scientific">Arundo donax</name>
    <name type="common">Giant reed</name>
    <name type="synonym">Donax arundinaceus</name>
    <dbReference type="NCBI Taxonomy" id="35708"/>
    <lineage>
        <taxon>Eukaryota</taxon>
        <taxon>Viridiplantae</taxon>
        <taxon>Streptophyta</taxon>
        <taxon>Embryophyta</taxon>
        <taxon>Tracheophyta</taxon>
        <taxon>Spermatophyta</taxon>
        <taxon>Magnoliopsida</taxon>
        <taxon>Liliopsida</taxon>
        <taxon>Poales</taxon>
        <taxon>Poaceae</taxon>
        <taxon>PACMAD clade</taxon>
        <taxon>Arundinoideae</taxon>
        <taxon>Arundineae</taxon>
        <taxon>Arundo</taxon>
    </lineage>
</organism>
<dbReference type="AlphaFoldDB" id="A0A0A9FTI8"/>
<name>A0A0A9FTI8_ARUDO</name>